<dbReference type="Proteomes" id="UP000238479">
    <property type="component" value="Chromosome 3"/>
</dbReference>
<protein>
    <submittedName>
        <fullName evidence="8">Putative transcription factor NAM family</fullName>
    </submittedName>
</protein>
<name>A0A2P6R6W0_ROSCH</name>
<keyword evidence="2" id="KW-0805">Transcription regulation</keyword>
<gene>
    <name evidence="8" type="ORF">RchiOBHm_Chr3g0454651</name>
</gene>
<evidence type="ECO:0000313" key="9">
    <source>
        <dbReference type="Proteomes" id="UP000238479"/>
    </source>
</evidence>
<dbReference type="PANTHER" id="PTHR31989">
    <property type="entry name" value="NAC DOMAIN-CONTAINING PROTEIN 82-RELATED"/>
    <property type="match status" value="1"/>
</dbReference>
<evidence type="ECO:0000256" key="1">
    <source>
        <dbReference type="ARBA" id="ARBA00004123"/>
    </source>
</evidence>
<dbReference type="GO" id="GO:0006355">
    <property type="term" value="P:regulation of DNA-templated transcription"/>
    <property type="evidence" value="ECO:0007669"/>
    <property type="project" value="InterPro"/>
</dbReference>
<evidence type="ECO:0000259" key="7">
    <source>
        <dbReference type="PROSITE" id="PS51005"/>
    </source>
</evidence>
<dbReference type="OrthoDB" id="1165797at2759"/>
<proteinExistence type="predicted"/>
<dbReference type="STRING" id="74649.A0A2P6R6W0"/>
<keyword evidence="4" id="KW-0804">Transcription</keyword>
<evidence type="ECO:0000256" key="3">
    <source>
        <dbReference type="ARBA" id="ARBA00023125"/>
    </source>
</evidence>
<keyword evidence="3" id="KW-0238">DNA-binding</keyword>
<dbReference type="Gramene" id="PRQ42165">
    <property type="protein sequence ID" value="PRQ42165"/>
    <property type="gene ID" value="RchiOBHm_Chr3g0454651"/>
</dbReference>
<dbReference type="OMA" id="CWLQQYV"/>
<keyword evidence="9" id="KW-1185">Reference proteome</keyword>
<feature type="domain" description="NAC" evidence="7">
    <location>
        <begin position="4"/>
        <end position="149"/>
    </location>
</feature>
<accession>A0A2P6R6W0</accession>
<sequence>MEGFPVGVRFHPTDNELVSYYLRNKATMGDGFQSPYVSDCPDFYGKWEPWTVWDKYGGNSHVEDGEPLFFFTKRKKLSPNGTRFDRKMGTGTWSNQYFVKVVEEGKVIGLKRDFRYEGGSSSDQNNAWLMHEYELNKKDVTVLCTLRKKPTKRPPRGSETKKESVDENQRKRKLDEVVDDLEQDLDERRKLIRDLDQRRKLRANRPRKEETSCEEQGGSITIDHHQGSSSRTPCDEAYRPELVPDLATADDIVFTSYDFFASTPDDPLHVECNEFLDQFYEDNNFN</sequence>
<dbReference type="InterPro" id="IPR036093">
    <property type="entry name" value="NAC_dom_sf"/>
</dbReference>
<dbReference type="GO" id="GO:0005634">
    <property type="term" value="C:nucleus"/>
    <property type="evidence" value="ECO:0007669"/>
    <property type="project" value="UniProtKB-SubCell"/>
</dbReference>
<evidence type="ECO:0000313" key="8">
    <source>
        <dbReference type="EMBL" id="PRQ42165.1"/>
    </source>
</evidence>
<dbReference type="InterPro" id="IPR003441">
    <property type="entry name" value="NAC-dom"/>
</dbReference>
<reference evidence="8 9" key="1">
    <citation type="journal article" date="2018" name="Nat. Genet.">
        <title>The Rosa genome provides new insights in the design of modern roses.</title>
        <authorList>
            <person name="Bendahmane M."/>
        </authorList>
    </citation>
    <scope>NUCLEOTIDE SEQUENCE [LARGE SCALE GENOMIC DNA]</scope>
    <source>
        <strain evidence="9">cv. Old Blush</strain>
    </source>
</reference>
<organism evidence="8 9">
    <name type="scientific">Rosa chinensis</name>
    <name type="common">China rose</name>
    <dbReference type="NCBI Taxonomy" id="74649"/>
    <lineage>
        <taxon>Eukaryota</taxon>
        <taxon>Viridiplantae</taxon>
        <taxon>Streptophyta</taxon>
        <taxon>Embryophyta</taxon>
        <taxon>Tracheophyta</taxon>
        <taxon>Spermatophyta</taxon>
        <taxon>Magnoliopsida</taxon>
        <taxon>eudicotyledons</taxon>
        <taxon>Gunneridae</taxon>
        <taxon>Pentapetalae</taxon>
        <taxon>rosids</taxon>
        <taxon>fabids</taxon>
        <taxon>Rosales</taxon>
        <taxon>Rosaceae</taxon>
        <taxon>Rosoideae</taxon>
        <taxon>Rosoideae incertae sedis</taxon>
        <taxon>Rosa</taxon>
    </lineage>
</organism>
<dbReference type="GO" id="GO:0003677">
    <property type="term" value="F:DNA binding"/>
    <property type="evidence" value="ECO:0007669"/>
    <property type="project" value="UniProtKB-KW"/>
</dbReference>
<comment type="caution">
    <text evidence="8">The sequence shown here is derived from an EMBL/GenBank/DDBJ whole genome shotgun (WGS) entry which is preliminary data.</text>
</comment>
<feature type="region of interest" description="Disordered" evidence="6">
    <location>
        <begin position="146"/>
        <end position="171"/>
    </location>
</feature>
<keyword evidence="5" id="KW-0539">Nucleus</keyword>
<dbReference type="PROSITE" id="PS51005">
    <property type="entry name" value="NAC"/>
    <property type="match status" value="1"/>
</dbReference>
<evidence type="ECO:0000256" key="2">
    <source>
        <dbReference type="ARBA" id="ARBA00023015"/>
    </source>
</evidence>
<feature type="compositionally biased region" description="Basic and acidic residues" evidence="6">
    <location>
        <begin position="156"/>
        <end position="171"/>
    </location>
</feature>
<dbReference type="Pfam" id="PF02365">
    <property type="entry name" value="NAM"/>
    <property type="match status" value="1"/>
</dbReference>
<dbReference type="AlphaFoldDB" id="A0A2P6R6W0"/>
<evidence type="ECO:0000256" key="4">
    <source>
        <dbReference type="ARBA" id="ARBA00023163"/>
    </source>
</evidence>
<dbReference type="Gene3D" id="2.170.150.80">
    <property type="entry name" value="NAC domain"/>
    <property type="match status" value="1"/>
</dbReference>
<dbReference type="SUPFAM" id="SSF101941">
    <property type="entry name" value="NAC domain"/>
    <property type="match status" value="1"/>
</dbReference>
<evidence type="ECO:0000256" key="5">
    <source>
        <dbReference type="ARBA" id="ARBA00023242"/>
    </source>
</evidence>
<dbReference type="EMBL" id="PDCK01000041">
    <property type="protein sequence ID" value="PRQ42165.1"/>
    <property type="molecule type" value="Genomic_DNA"/>
</dbReference>
<comment type="subcellular location">
    <subcellularLocation>
        <location evidence="1">Nucleus</location>
    </subcellularLocation>
</comment>
<evidence type="ECO:0000256" key="6">
    <source>
        <dbReference type="SAM" id="MobiDB-lite"/>
    </source>
</evidence>
<feature type="region of interest" description="Disordered" evidence="6">
    <location>
        <begin position="202"/>
        <end position="234"/>
    </location>
</feature>
<feature type="compositionally biased region" description="Basic residues" evidence="6">
    <location>
        <begin position="146"/>
        <end position="155"/>
    </location>
</feature>